<dbReference type="PANTHER" id="PTHR20854">
    <property type="entry name" value="INOSITOL MONOPHOSPHATASE"/>
    <property type="match status" value="1"/>
</dbReference>
<dbReference type="PROSITE" id="PS00629">
    <property type="entry name" value="IMP_1"/>
    <property type="match status" value="1"/>
</dbReference>
<dbReference type="Gene3D" id="3.30.540.10">
    <property type="entry name" value="Fructose-1,6-Bisphosphatase, subunit A, domain 1"/>
    <property type="match status" value="1"/>
</dbReference>
<accession>A0ABV4DM09</accession>
<dbReference type="Gene3D" id="3.40.190.80">
    <property type="match status" value="1"/>
</dbReference>
<evidence type="ECO:0000256" key="2">
    <source>
        <dbReference type="ARBA" id="ARBA00022801"/>
    </source>
</evidence>
<dbReference type="Proteomes" id="UP001565236">
    <property type="component" value="Unassembled WGS sequence"/>
</dbReference>
<proteinExistence type="predicted"/>
<sequence>MTEWTKLNEAITEWFTVVQQKLRTSDQKPLEIKQKSDRTDLVTNVDQEIEAYFVKQIKTTFPDSKILGEEGDKDNGLTTYPGLVWVIDPVDGTMNYVKQRDHFASMLAVYENGHEKLGYILDVTANKLYWGGPECGVYCNDEKLAPPKDLPLSEGLLDISGRMLVEDYCHVKKAVKASLGIRVYGSAGLGFIHVLTGKTLGYLSHLHPWDYAAGKILAHVQGLVVETIDGRPFDMLSSNDVLVATKNAEKDILKQLDRPNV</sequence>
<evidence type="ECO:0000256" key="3">
    <source>
        <dbReference type="ARBA" id="ARBA00022842"/>
    </source>
</evidence>
<dbReference type="PANTHER" id="PTHR20854:SF4">
    <property type="entry name" value="INOSITOL-1-MONOPHOSPHATASE-RELATED"/>
    <property type="match status" value="1"/>
</dbReference>
<protein>
    <submittedName>
        <fullName evidence="4">Inositol monophosphatase family protein</fullName>
    </submittedName>
</protein>
<dbReference type="InterPro" id="IPR000760">
    <property type="entry name" value="Inositol_monophosphatase-like"/>
</dbReference>
<name>A0ABV4DM09_9LACO</name>
<dbReference type="SUPFAM" id="SSF56655">
    <property type="entry name" value="Carbohydrate phosphatase"/>
    <property type="match status" value="1"/>
</dbReference>
<evidence type="ECO:0000313" key="4">
    <source>
        <dbReference type="EMBL" id="MEY8661505.1"/>
    </source>
</evidence>
<gene>
    <name evidence="4" type="ORF">AALT52_01150</name>
</gene>
<keyword evidence="1" id="KW-0479">Metal-binding</keyword>
<organism evidence="4 5">
    <name type="scientific">Ligilactobacillus faecis</name>
    <dbReference type="NCBI Taxonomy" id="762833"/>
    <lineage>
        <taxon>Bacteria</taxon>
        <taxon>Bacillati</taxon>
        <taxon>Bacillota</taxon>
        <taxon>Bacilli</taxon>
        <taxon>Lactobacillales</taxon>
        <taxon>Lactobacillaceae</taxon>
        <taxon>Ligilactobacillus</taxon>
    </lineage>
</organism>
<keyword evidence="5" id="KW-1185">Reference proteome</keyword>
<dbReference type="CDD" id="cd01637">
    <property type="entry name" value="IMPase_like"/>
    <property type="match status" value="1"/>
</dbReference>
<dbReference type="EMBL" id="JBCLUF010000002">
    <property type="protein sequence ID" value="MEY8661505.1"/>
    <property type="molecule type" value="Genomic_DNA"/>
</dbReference>
<dbReference type="InterPro" id="IPR020583">
    <property type="entry name" value="Inositol_monoP_metal-BS"/>
</dbReference>
<dbReference type="RefSeq" id="WP_369940222.1">
    <property type="nucleotide sequence ID" value="NZ_JBCLUF010000002.1"/>
</dbReference>
<comment type="caution">
    <text evidence="4">The sequence shown here is derived from an EMBL/GenBank/DDBJ whole genome shotgun (WGS) entry which is preliminary data.</text>
</comment>
<keyword evidence="2" id="KW-0378">Hydrolase</keyword>
<dbReference type="Pfam" id="PF00459">
    <property type="entry name" value="Inositol_P"/>
    <property type="match status" value="1"/>
</dbReference>
<keyword evidence="3" id="KW-0460">Magnesium</keyword>
<evidence type="ECO:0000313" key="5">
    <source>
        <dbReference type="Proteomes" id="UP001565236"/>
    </source>
</evidence>
<evidence type="ECO:0000256" key="1">
    <source>
        <dbReference type="ARBA" id="ARBA00022723"/>
    </source>
</evidence>
<dbReference type="PRINTS" id="PR00377">
    <property type="entry name" value="IMPHPHTASES"/>
</dbReference>
<reference evidence="4 5" key="1">
    <citation type="submission" date="2024-03" db="EMBL/GenBank/DDBJ databases">
        <title>Mouse gut bacterial collection (mGBC) of GemPharmatech.</title>
        <authorList>
            <person name="He Y."/>
            <person name="Dong L."/>
            <person name="Wu D."/>
            <person name="Gao X."/>
            <person name="Lin Z."/>
        </authorList>
    </citation>
    <scope>NUCLEOTIDE SEQUENCE [LARGE SCALE GENOMIC DNA]</scope>
    <source>
        <strain evidence="4 5">15-30</strain>
    </source>
</reference>